<gene>
    <name evidence="2" type="ORF">MERR_LOCUS31304</name>
</gene>
<feature type="compositionally biased region" description="Acidic residues" evidence="1">
    <location>
        <begin position="184"/>
        <end position="196"/>
    </location>
</feature>
<protein>
    <recommendedName>
        <fullName evidence="4">Transposase MuDR plant domain-containing protein</fullName>
    </recommendedName>
</protein>
<keyword evidence="3" id="KW-1185">Reference proteome</keyword>
<evidence type="ECO:0000313" key="3">
    <source>
        <dbReference type="Proteomes" id="UP000467841"/>
    </source>
</evidence>
<dbReference type="EMBL" id="CACVBM020001292">
    <property type="protein sequence ID" value="CAA7044069.1"/>
    <property type="molecule type" value="Genomic_DNA"/>
</dbReference>
<comment type="caution">
    <text evidence="2">The sequence shown here is derived from an EMBL/GenBank/DDBJ whole genome shotgun (WGS) entry which is preliminary data.</text>
</comment>
<feature type="region of interest" description="Disordered" evidence="1">
    <location>
        <begin position="164"/>
        <end position="196"/>
    </location>
</feature>
<evidence type="ECO:0000256" key="1">
    <source>
        <dbReference type="SAM" id="MobiDB-lite"/>
    </source>
</evidence>
<accession>A0A6D2JW26</accession>
<proteinExistence type="predicted"/>
<reference evidence="2" key="1">
    <citation type="submission" date="2020-01" db="EMBL/GenBank/DDBJ databases">
        <authorList>
            <person name="Mishra B."/>
        </authorList>
    </citation>
    <scope>NUCLEOTIDE SEQUENCE [LARGE SCALE GENOMIC DNA]</scope>
</reference>
<organism evidence="2 3">
    <name type="scientific">Microthlaspi erraticum</name>
    <dbReference type="NCBI Taxonomy" id="1685480"/>
    <lineage>
        <taxon>Eukaryota</taxon>
        <taxon>Viridiplantae</taxon>
        <taxon>Streptophyta</taxon>
        <taxon>Embryophyta</taxon>
        <taxon>Tracheophyta</taxon>
        <taxon>Spermatophyta</taxon>
        <taxon>Magnoliopsida</taxon>
        <taxon>eudicotyledons</taxon>
        <taxon>Gunneridae</taxon>
        <taxon>Pentapetalae</taxon>
        <taxon>rosids</taxon>
        <taxon>malvids</taxon>
        <taxon>Brassicales</taxon>
        <taxon>Brassicaceae</taxon>
        <taxon>Coluteocarpeae</taxon>
        <taxon>Microthlaspi</taxon>
    </lineage>
</organism>
<name>A0A6D2JW26_9BRAS</name>
<sequence length="310" mass="34417">MRDDGGSWIFESDTMEVKENLHLLNPNISVKLVYQYHAWMAIDDGDGSTPQYITQEVEVFIQMRRHVEEVNFCVTVSRSVLPGSPAHQCSDIPRRVEKENEPVRRDDEEAIINESDQEWHEFAMSETPLTLPQPAIKIPTKSLPPRKRREGLRSGGITIHEGEGIIRLTHPTPKPGDKGKGIAEEDSSSTDSDDDLIQPLLVQTSLPRAQLDEGLVSDDEMPDVDEGSGDGPAFGRWGRFEEALHHIPTDISPDPSLFGRDAPPVFSTSEGDAVEDALADAPYEGDKLFVGRVFKSKTDCKTKIAIHAIN</sequence>
<dbReference type="Proteomes" id="UP000467841">
    <property type="component" value="Unassembled WGS sequence"/>
</dbReference>
<evidence type="ECO:0000313" key="2">
    <source>
        <dbReference type="EMBL" id="CAA7044069.1"/>
    </source>
</evidence>
<dbReference type="AlphaFoldDB" id="A0A6D2JW26"/>
<evidence type="ECO:0008006" key="4">
    <source>
        <dbReference type="Google" id="ProtNLM"/>
    </source>
</evidence>